<dbReference type="GO" id="GO:0051304">
    <property type="term" value="P:chromosome separation"/>
    <property type="evidence" value="ECO:0007669"/>
    <property type="project" value="InterPro"/>
</dbReference>
<keyword evidence="1" id="KW-0963">Cytoplasm</keyword>
<dbReference type="InterPro" id="IPR036388">
    <property type="entry name" value="WH-like_DNA-bd_sf"/>
</dbReference>
<evidence type="ECO:0000256" key="2">
    <source>
        <dbReference type="ARBA" id="ARBA00022618"/>
    </source>
</evidence>
<comment type="caution">
    <text evidence="5">The sequence shown here is derived from an EMBL/GenBank/DDBJ whole genome shotgun (WGS) entry which is preliminary data.</text>
</comment>
<dbReference type="PANTHER" id="PTHR34298">
    <property type="entry name" value="SEGREGATION AND CONDENSATION PROTEIN B"/>
    <property type="match status" value="1"/>
</dbReference>
<dbReference type="Gene3D" id="1.10.10.10">
    <property type="entry name" value="Winged helix-like DNA-binding domain superfamily/Winged helix DNA-binding domain"/>
    <property type="match status" value="2"/>
</dbReference>
<gene>
    <name evidence="5" type="primary">scpB_21</name>
    <name evidence="5" type="ORF">SDC9_142274</name>
</gene>
<reference evidence="5" key="1">
    <citation type="submission" date="2019-08" db="EMBL/GenBank/DDBJ databases">
        <authorList>
            <person name="Kucharzyk K."/>
            <person name="Murdoch R.W."/>
            <person name="Higgins S."/>
            <person name="Loffler F."/>
        </authorList>
    </citation>
    <scope>NUCLEOTIDE SEQUENCE</scope>
</reference>
<evidence type="ECO:0000313" key="5">
    <source>
        <dbReference type="EMBL" id="MPM95123.1"/>
    </source>
</evidence>
<dbReference type="GO" id="GO:0051301">
    <property type="term" value="P:cell division"/>
    <property type="evidence" value="ECO:0007669"/>
    <property type="project" value="UniProtKB-KW"/>
</dbReference>
<keyword evidence="4" id="KW-0131">Cell cycle</keyword>
<evidence type="ECO:0000256" key="1">
    <source>
        <dbReference type="ARBA" id="ARBA00022490"/>
    </source>
</evidence>
<proteinExistence type="predicted"/>
<dbReference type="PANTHER" id="PTHR34298:SF2">
    <property type="entry name" value="SEGREGATION AND CONDENSATION PROTEIN B"/>
    <property type="match status" value="1"/>
</dbReference>
<dbReference type="InterPro" id="IPR005234">
    <property type="entry name" value="ScpB_csome_segregation"/>
</dbReference>
<dbReference type="EMBL" id="VSSQ01041653">
    <property type="protein sequence ID" value="MPM95123.1"/>
    <property type="molecule type" value="Genomic_DNA"/>
</dbReference>
<evidence type="ECO:0000256" key="4">
    <source>
        <dbReference type="ARBA" id="ARBA00023306"/>
    </source>
</evidence>
<organism evidence="5">
    <name type="scientific">bioreactor metagenome</name>
    <dbReference type="NCBI Taxonomy" id="1076179"/>
    <lineage>
        <taxon>unclassified sequences</taxon>
        <taxon>metagenomes</taxon>
        <taxon>ecological metagenomes</taxon>
    </lineage>
</organism>
<sequence>MTYSRTEGILEALLFAVGTPAELELLAKAVGLDTPTCAAVLDNLRAKYDAEDRGIELLRLGDCYQLCTKAAYADAVRSVLEKRRDGALSAAALEVLAVTAYNQPVTRAFIEQARGVDSSGIVSALVEKGYLEERGRLDAPGRPMQFGTTASFLRTFGLETLTDLPPIEGERGLFAVAVGPAVEQGG</sequence>
<dbReference type="PIRSF" id="PIRSF019345">
    <property type="entry name" value="ScpB"/>
    <property type="match status" value="1"/>
</dbReference>
<accession>A0A645E2S6</accession>
<dbReference type="AlphaFoldDB" id="A0A645E2S6"/>
<keyword evidence="3" id="KW-0159">Chromosome partition</keyword>
<dbReference type="InterPro" id="IPR036390">
    <property type="entry name" value="WH_DNA-bd_sf"/>
</dbReference>
<dbReference type="NCBIfam" id="TIGR00281">
    <property type="entry name" value="SMC-Scp complex subunit ScpB"/>
    <property type="match status" value="1"/>
</dbReference>
<dbReference type="SUPFAM" id="SSF46785">
    <property type="entry name" value="Winged helix' DNA-binding domain"/>
    <property type="match status" value="2"/>
</dbReference>
<keyword evidence="2" id="KW-0132">Cell division</keyword>
<dbReference type="Pfam" id="PF04079">
    <property type="entry name" value="SMC_ScpB"/>
    <property type="match status" value="1"/>
</dbReference>
<protein>
    <submittedName>
        <fullName evidence="5">Segregation and condensation protein B</fullName>
    </submittedName>
</protein>
<name>A0A645E2S6_9ZZZZ</name>
<evidence type="ECO:0000256" key="3">
    <source>
        <dbReference type="ARBA" id="ARBA00022829"/>
    </source>
</evidence>